<evidence type="ECO:0000259" key="10">
    <source>
        <dbReference type="PROSITE" id="PS50109"/>
    </source>
</evidence>
<evidence type="ECO:0000256" key="5">
    <source>
        <dbReference type="ARBA" id="ARBA00022741"/>
    </source>
</evidence>
<dbReference type="InterPro" id="IPR004358">
    <property type="entry name" value="Sig_transdc_His_kin-like_C"/>
</dbReference>
<evidence type="ECO:0000313" key="12">
    <source>
        <dbReference type="Proteomes" id="UP001596105"/>
    </source>
</evidence>
<dbReference type="Gene3D" id="3.30.565.10">
    <property type="entry name" value="Histidine kinase-like ATPase, C-terminal domain"/>
    <property type="match status" value="1"/>
</dbReference>
<evidence type="ECO:0000256" key="7">
    <source>
        <dbReference type="ARBA" id="ARBA00022840"/>
    </source>
</evidence>
<dbReference type="InterPro" id="IPR005467">
    <property type="entry name" value="His_kinase_dom"/>
</dbReference>
<dbReference type="InterPro" id="IPR022066">
    <property type="entry name" value="PdtaS_GAF"/>
</dbReference>
<evidence type="ECO:0000313" key="11">
    <source>
        <dbReference type="EMBL" id="MFC5469866.1"/>
    </source>
</evidence>
<sequence length="478" mass="52337">MPTIKELCLDHTLLTAQDAETIEQLARHLQLLADVSQADVFIDCPMPDKSSALVVAQAHPSTAPSLYRTSVVGQLAYARNEPAVMFSLVSGQAVVGSRGISQEQVSMQQNVTPIAGRGGRIIGALIMEQDISEKVEQERNVERLMETTEQLSETLLAIAMSEGRVQSLMHEGILLFDESERLTYANPRARALLREMGRPGVAPGDEIPSPFVDRTLWRSVFEPTGMLCQEIQFGKLALEVKAVAIFRGSRKVGGLLLVRDISALKEKDKQLMVKSAVIKEIHHRVKNNLQTVASLLRLQMRRTKHEEVARVYRDSINRIGSIALIHEMLAYGGLDTIAFGEVVERIARTIVSSSAKPGQEIGFRLTGDGLRLPSDEATTVALVLNEIIQNCVQHAFAQRQTGEISVLVRARGHTAEVEVADNGRGIAESEEGGTHLGLKIAETLIEESLDGHIRIVSDGKGTTVRISFPLPDLETKEG</sequence>
<dbReference type="InterPro" id="IPR011495">
    <property type="entry name" value="Sig_transdc_His_kin_sub2_dim/P"/>
</dbReference>
<evidence type="ECO:0000256" key="1">
    <source>
        <dbReference type="ARBA" id="ARBA00000085"/>
    </source>
</evidence>
<feature type="coiled-coil region" evidence="9">
    <location>
        <begin position="127"/>
        <end position="154"/>
    </location>
</feature>
<feature type="domain" description="Histidine kinase" evidence="10">
    <location>
        <begin position="280"/>
        <end position="472"/>
    </location>
</feature>
<dbReference type="SUPFAM" id="SSF55874">
    <property type="entry name" value="ATPase domain of HSP90 chaperone/DNA topoisomerase II/histidine kinase"/>
    <property type="match status" value="1"/>
</dbReference>
<dbReference type="Proteomes" id="UP001596105">
    <property type="component" value="Unassembled WGS sequence"/>
</dbReference>
<keyword evidence="12" id="KW-1185">Reference proteome</keyword>
<comment type="caution">
    <text evidence="11">The sequence shown here is derived from an EMBL/GenBank/DDBJ whole genome shotgun (WGS) entry which is preliminary data.</text>
</comment>
<dbReference type="Gene3D" id="3.30.450.280">
    <property type="entry name" value="GAF domain"/>
    <property type="match status" value="1"/>
</dbReference>
<comment type="catalytic activity">
    <reaction evidence="1">
        <text>ATP + protein L-histidine = ADP + protein N-phospho-L-histidine.</text>
        <dbReference type="EC" id="2.7.13.3"/>
    </reaction>
</comment>
<dbReference type="Gene3D" id="3.30.450.20">
    <property type="entry name" value="PAS domain"/>
    <property type="match status" value="1"/>
</dbReference>
<keyword evidence="7" id="KW-0067">ATP-binding</keyword>
<dbReference type="EMBL" id="JBHSMH010000042">
    <property type="protein sequence ID" value="MFC5469866.1"/>
    <property type="molecule type" value="Genomic_DNA"/>
</dbReference>
<keyword evidence="6 11" id="KW-0418">Kinase</keyword>
<keyword evidence="8" id="KW-0902">Two-component regulatory system</keyword>
<dbReference type="RefSeq" id="WP_209749623.1">
    <property type="nucleotide sequence ID" value="NZ_JBHSMH010000042.1"/>
</dbReference>
<dbReference type="PANTHER" id="PTHR41523:SF8">
    <property type="entry name" value="ETHYLENE RESPONSE SENSOR PROTEIN"/>
    <property type="match status" value="1"/>
</dbReference>
<evidence type="ECO:0000256" key="4">
    <source>
        <dbReference type="ARBA" id="ARBA00022679"/>
    </source>
</evidence>
<keyword evidence="5" id="KW-0547">Nucleotide-binding</keyword>
<dbReference type="SMART" id="SM00387">
    <property type="entry name" value="HATPase_c"/>
    <property type="match status" value="1"/>
</dbReference>
<evidence type="ECO:0000256" key="2">
    <source>
        <dbReference type="ARBA" id="ARBA00012438"/>
    </source>
</evidence>
<name>A0ABW0LYQ3_9BACL</name>
<dbReference type="Pfam" id="PF07568">
    <property type="entry name" value="HisKA_2"/>
    <property type="match status" value="1"/>
</dbReference>
<accession>A0ABW0LYQ3</accession>
<keyword evidence="9" id="KW-0175">Coiled coil</keyword>
<gene>
    <name evidence="11" type="ORF">ACFPPD_14120</name>
</gene>
<evidence type="ECO:0000256" key="9">
    <source>
        <dbReference type="SAM" id="Coils"/>
    </source>
</evidence>
<proteinExistence type="predicted"/>
<organism evidence="11 12">
    <name type="scientific">Cohnella suwonensis</name>
    <dbReference type="NCBI Taxonomy" id="696072"/>
    <lineage>
        <taxon>Bacteria</taxon>
        <taxon>Bacillati</taxon>
        <taxon>Bacillota</taxon>
        <taxon>Bacilli</taxon>
        <taxon>Bacillales</taxon>
        <taxon>Paenibacillaceae</taxon>
        <taxon>Cohnella</taxon>
    </lineage>
</organism>
<dbReference type="Pfam" id="PF02518">
    <property type="entry name" value="HATPase_c"/>
    <property type="match status" value="1"/>
</dbReference>
<dbReference type="Pfam" id="PF12282">
    <property type="entry name" value="GAF_PdtaS"/>
    <property type="match status" value="1"/>
</dbReference>
<evidence type="ECO:0000256" key="3">
    <source>
        <dbReference type="ARBA" id="ARBA00022553"/>
    </source>
</evidence>
<dbReference type="InterPro" id="IPR003594">
    <property type="entry name" value="HATPase_dom"/>
</dbReference>
<dbReference type="PANTHER" id="PTHR41523">
    <property type="entry name" value="TWO-COMPONENT SYSTEM SENSOR PROTEIN"/>
    <property type="match status" value="1"/>
</dbReference>
<dbReference type="EC" id="2.7.13.3" evidence="2"/>
<keyword evidence="3" id="KW-0597">Phosphoprotein</keyword>
<dbReference type="InterPro" id="IPR036890">
    <property type="entry name" value="HATPase_C_sf"/>
</dbReference>
<keyword evidence="4 11" id="KW-0808">Transferase</keyword>
<evidence type="ECO:0000256" key="8">
    <source>
        <dbReference type="ARBA" id="ARBA00023012"/>
    </source>
</evidence>
<dbReference type="InterPro" id="IPR038424">
    <property type="entry name" value="H_kinase_PdtaS_GAF_sf"/>
</dbReference>
<dbReference type="PRINTS" id="PR00344">
    <property type="entry name" value="BCTRLSENSOR"/>
</dbReference>
<dbReference type="PROSITE" id="PS50109">
    <property type="entry name" value="HIS_KIN"/>
    <property type="match status" value="1"/>
</dbReference>
<protein>
    <recommendedName>
        <fullName evidence="2">histidine kinase</fullName>
        <ecNumber evidence="2">2.7.13.3</ecNumber>
    </recommendedName>
</protein>
<dbReference type="GO" id="GO:0004673">
    <property type="term" value="F:protein histidine kinase activity"/>
    <property type="evidence" value="ECO:0007669"/>
    <property type="project" value="UniProtKB-EC"/>
</dbReference>
<evidence type="ECO:0000256" key="6">
    <source>
        <dbReference type="ARBA" id="ARBA00022777"/>
    </source>
</evidence>
<reference evidence="12" key="1">
    <citation type="journal article" date="2019" name="Int. J. Syst. Evol. Microbiol.">
        <title>The Global Catalogue of Microorganisms (GCM) 10K type strain sequencing project: providing services to taxonomists for standard genome sequencing and annotation.</title>
        <authorList>
            <consortium name="The Broad Institute Genomics Platform"/>
            <consortium name="The Broad Institute Genome Sequencing Center for Infectious Disease"/>
            <person name="Wu L."/>
            <person name="Ma J."/>
        </authorList>
    </citation>
    <scope>NUCLEOTIDE SEQUENCE [LARGE SCALE GENOMIC DNA]</scope>
    <source>
        <strain evidence="12">CCUG 57113</strain>
    </source>
</reference>